<evidence type="ECO:0000256" key="10">
    <source>
        <dbReference type="PIRNR" id="PIRNR003097"/>
    </source>
</evidence>
<comment type="caution">
    <text evidence="14">The sequence shown here is derived from an EMBL/GenBank/DDBJ whole genome shotgun (WGS) entry which is preliminary data.</text>
</comment>
<dbReference type="Gene3D" id="3.30.70.3040">
    <property type="match status" value="1"/>
</dbReference>
<sequence length="295" mass="32291">MFSNVEFFLVEALRSFRRGALMSFVAIGTITVSLVIFGMFLLLIVNLGNVIGTVSSKMDLAVYVDKDLSLEEAGALQVQLSKIAGVERVDFISRAEAWRDFQKEFSSKLDLSQILSENPLPHTFSLKIRTPELLPLVAKEVSRIPVISEVRYSGQLIAQIKSLVDAVRIGGVALVILISFATLLIVVNTVRFTVLARETDISIMKLVGATDTFVKWPFIIEGVLFGVIGGLLSALILKIAYEAVVLRVSSALPFFPVVSNKFMLTFIYLVMIIGGTLVGLLGAYISVSRVLKSEV</sequence>
<keyword evidence="9 10" id="KW-0131">Cell cycle</keyword>
<dbReference type="GO" id="GO:0005886">
    <property type="term" value="C:plasma membrane"/>
    <property type="evidence" value="ECO:0007669"/>
    <property type="project" value="UniProtKB-SubCell"/>
</dbReference>
<dbReference type="PIRSF" id="PIRSF003097">
    <property type="entry name" value="FtsX"/>
    <property type="match status" value="1"/>
</dbReference>
<feature type="domain" description="FtsX extracellular" evidence="13">
    <location>
        <begin position="60"/>
        <end position="150"/>
    </location>
</feature>
<proteinExistence type="inferred from homology"/>
<evidence type="ECO:0000313" key="15">
    <source>
        <dbReference type="Proteomes" id="UP000231343"/>
    </source>
</evidence>
<dbReference type="InterPro" id="IPR058204">
    <property type="entry name" value="FtsX_firmicutes-type"/>
</dbReference>
<dbReference type="AlphaFoldDB" id="A0A2H0XVL6"/>
<evidence type="ECO:0000256" key="11">
    <source>
        <dbReference type="SAM" id="Phobius"/>
    </source>
</evidence>
<evidence type="ECO:0000256" key="3">
    <source>
        <dbReference type="ARBA" id="ARBA00021907"/>
    </source>
</evidence>
<keyword evidence="6 11" id="KW-0812">Transmembrane</keyword>
<keyword evidence="8 10" id="KW-0472">Membrane</keyword>
<keyword evidence="5 10" id="KW-0132">Cell division</keyword>
<comment type="subcellular location">
    <subcellularLocation>
        <location evidence="1">Cell membrane</location>
        <topology evidence="1">Multi-pass membrane protein</topology>
    </subcellularLocation>
</comment>
<feature type="domain" description="ABC3 transporter permease C-terminal" evidence="12">
    <location>
        <begin position="173"/>
        <end position="294"/>
    </location>
</feature>
<evidence type="ECO:0000256" key="5">
    <source>
        <dbReference type="ARBA" id="ARBA00022618"/>
    </source>
</evidence>
<dbReference type="GO" id="GO:0051301">
    <property type="term" value="P:cell division"/>
    <property type="evidence" value="ECO:0007669"/>
    <property type="project" value="UniProtKB-KW"/>
</dbReference>
<name>A0A2H0XVL6_UNCSA</name>
<feature type="transmembrane region" description="Helical" evidence="11">
    <location>
        <begin position="262"/>
        <end position="285"/>
    </location>
</feature>
<dbReference type="InterPro" id="IPR004513">
    <property type="entry name" value="FtsX"/>
</dbReference>
<feature type="transmembrane region" description="Helical" evidence="11">
    <location>
        <begin position="169"/>
        <end position="196"/>
    </location>
</feature>
<evidence type="ECO:0000259" key="12">
    <source>
        <dbReference type="Pfam" id="PF02687"/>
    </source>
</evidence>
<evidence type="ECO:0000256" key="9">
    <source>
        <dbReference type="ARBA" id="ARBA00023306"/>
    </source>
</evidence>
<gene>
    <name evidence="14" type="ORF">COT42_06450</name>
</gene>
<accession>A0A2H0XVL6</accession>
<reference evidence="14 15" key="1">
    <citation type="submission" date="2017-09" db="EMBL/GenBank/DDBJ databases">
        <title>Depth-based differentiation of microbial function through sediment-hosted aquifers and enrichment of novel symbionts in the deep terrestrial subsurface.</title>
        <authorList>
            <person name="Probst A.J."/>
            <person name="Ladd B."/>
            <person name="Jarett J.K."/>
            <person name="Geller-Mcgrath D.E."/>
            <person name="Sieber C.M."/>
            <person name="Emerson J.B."/>
            <person name="Anantharaman K."/>
            <person name="Thomas B.C."/>
            <person name="Malmstrom R."/>
            <person name="Stieglmeier M."/>
            <person name="Klingl A."/>
            <person name="Woyke T."/>
            <person name="Ryan C.M."/>
            <person name="Banfield J.F."/>
        </authorList>
    </citation>
    <scope>NUCLEOTIDE SEQUENCE [LARGE SCALE GENOMIC DNA]</scope>
    <source>
        <strain evidence="14">CG08_land_8_20_14_0_20_45_16</strain>
    </source>
</reference>
<feature type="transmembrane region" description="Helical" evidence="11">
    <location>
        <begin position="216"/>
        <end position="241"/>
    </location>
</feature>
<dbReference type="EMBL" id="PEYM01000106">
    <property type="protein sequence ID" value="PIS29000.1"/>
    <property type="molecule type" value="Genomic_DNA"/>
</dbReference>
<evidence type="ECO:0000256" key="2">
    <source>
        <dbReference type="ARBA" id="ARBA00007379"/>
    </source>
</evidence>
<dbReference type="PANTHER" id="PTHR47755">
    <property type="entry name" value="CELL DIVISION PROTEIN FTSX"/>
    <property type="match status" value="1"/>
</dbReference>
<protein>
    <recommendedName>
        <fullName evidence="3 10">Cell division protein FtsX</fullName>
    </recommendedName>
</protein>
<dbReference type="NCBIfam" id="NF038347">
    <property type="entry name" value="FtsX_Gpos"/>
    <property type="match status" value="1"/>
</dbReference>
<evidence type="ECO:0000256" key="7">
    <source>
        <dbReference type="ARBA" id="ARBA00022989"/>
    </source>
</evidence>
<dbReference type="Pfam" id="PF18075">
    <property type="entry name" value="FtsX_ECD"/>
    <property type="match status" value="1"/>
</dbReference>
<evidence type="ECO:0000259" key="13">
    <source>
        <dbReference type="Pfam" id="PF18075"/>
    </source>
</evidence>
<dbReference type="InterPro" id="IPR003838">
    <property type="entry name" value="ABC3_permease_C"/>
</dbReference>
<feature type="transmembrane region" description="Helical" evidence="11">
    <location>
        <begin position="20"/>
        <end position="48"/>
    </location>
</feature>
<dbReference type="InterPro" id="IPR040690">
    <property type="entry name" value="FtsX_ECD"/>
</dbReference>
<dbReference type="Proteomes" id="UP000231343">
    <property type="component" value="Unassembled WGS sequence"/>
</dbReference>
<evidence type="ECO:0000256" key="6">
    <source>
        <dbReference type="ARBA" id="ARBA00022692"/>
    </source>
</evidence>
<evidence type="ECO:0000313" key="14">
    <source>
        <dbReference type="EMBL" id="PIS29000.1"/>
    </source>
</evidence>
<evidence type="ECO:0000256" key="1">
    <source>
        <dbReference type="ARBA" id="ARBA00004651"/>
    </source>
</evidence>
<organism evidence="14 15">
    <name type="scientific">Candidatus Saganbacteria bacterium CG08_land_8_20_14_0_20_45_16</name>
    <dbReference type="NCBI Taxonomy" id="2014293"/>
    <lineage>
        <taxon>Bacteria</taxon>
        <taxon>Bacillati</taxon>
        <taxon>Saganbacteria</taxon>
    </lineage>
</organism>
<dbReference type="Pfam" id="PF02687">
    <property type="entry name" value="FtsX"/>
    <property type="match status" value="1"/>
</dbReference>
<comment type="similarity">
    <text evidence="2 10">Belongs to the ABC-4 integral membrane protein family. FtsX subfamily.</text>
</comment>
<evidence type="ECO:0000256" key="8">
    <source>
        <dbReference type="ARBA" id="ARBA00023136"/>
    </source>
</evidence>
<keyword evidence="4 10" id="KW-1003">Cell membrane</keyword>
<dbReference type="PANTHER" id="PTHR47755:SF1">
    <property type="entry name" value="CELL DIVISION PROTEIN FTSX"/>
    <property type="match status" value="1"/>
</dbReference>
<keyword evidence="7 11" id="KW-1133">Transmembrane helix</keyword>
<evidence type="ECO:0000256" key="4">
    <source>
        <dbReference type="ARBA" id="ARBA00022475"/>
    </source>
</evidence>